<accession>A0A2K3KZ75</accession>
<evidence type="ECO:0000313" key="1">
    <source>
        <dbReference type="EMBL" id="PNX71578.1"/>
    </source>
</evidence>
<protein>
    <submittedName>
        <fullName evidence="1">Uncharacterized protein</fullName>
    </submittedName>
</protein>
<proteinExistence type="predicted"/>
<comment type="caution">
    <text evidence="1">The sequence shown here is derived from an EMBL/GenBank/DDBJ whole genome shotgun (WGS) entry which is preliminary data.</text>
</comment>
<organism evidence="1 2">
    <name type="scientific">Trifolium pratense</name>
    <name type="common">Red clover</name>
    <dbReference type="NCBI Taxonomy" id="57577"/>
    <lineage>
        <taxon>Eukaryota</taxon>
        <taxon>Viridiplantae</taxon>
        <taxon>Streptophyta</taxon>
        <taxon>Embryophyta</taxon>
        <taxon>Tracheophyta</taxon>
        <taxon>Spermatophyta</taxon>
        <taxon>Magnoliopsida</taxon>
        <taxon>eudicotyledons</taxon>
        <taxon>Gunneridae</taxon>
        <taxon>Pentapetalae</taxon>
        <taxon>rosids</taxon>
        <taxon>fabids</taxon>
        <taxon>Fabales</taxon>
        <taxon>Fabaceae</taxon>
        <taxon>Papilionoideae</taxon>
        <taxon>50 kb inversion clade</taxon>
        <taxon>NPAAA clade</taxon>
        <taxon>Hologalegina</taxon>
        <taxon>IRL clade</taxon>
        <taxon>Trifolieae</taxon>
        <taxon>Trifolium</taxon>
    </lineage>
</organism>
<reference evidence="1 2" key="2">
    <citation type="journal article" date="2017" name="Front. Plant Sci.">
        <title>Gene Classification and Mining of Molecular Markers Useful in Red Clover (Trifolium pratense) Breeding.</title>
        <authorList>
            <person name="Istvanek J."/>
            <person name="Dluhosova J."/>
            <person name="Dluhos P."/>
            <person name="Patkova L."/>
            <person name="Nedelnik J."/>
            <person name="Repkova J."/>
        </authorList>
    </citation>
    <scope>NUCLEOTIDE SEQUENCE [LARGE SCALE GENOMIC DNA]</scope>
    <source>
        <strain evidence="2">cv. Tatra</strain>
        <tissue evidence="1">Young leaves</tissue>
    </source>
</reference>
<dbReference type="AlphaFoldDB" id="A0A2K3KZ75"/>
<gene>
    <name evidence="1" type="ORF">L195_g027458</name>
</gene>
<evidence type="ECO:0000313" key="2">
    <source>
        <dbReference type="Proteomes" id="UP000236291"/>
    </source>
</evidence>
<dbReference type="EMBL" id="ASHM01023506">
    <property type="protein sequence ID" value="PNX71578.1"/>
    <property type="molecule type" value="Genomic_DNA"/>
</dbReference>
<feature type="non-terminal residue" evidence="1">
    <location>
        <position position="56"/>
    </location>
</feature>
<sequence length="56" mass="6500">MQTGIKFFHQFINLWNGFYNEELQDVGQDELAEEPLHVGKPPILTLINNEDIIDQS</sequence>
<dbReference type="Proteomes" id="UP000236291">
    <property type="component" value="Unassembled WGS sequence"/>
</dbReference>
<name>A0A2K3KZ75_TRIPR</name>
<reference evidence="1 2" key="1">
    <citation type="journal article" date="2014" name="Am. J. Bot.">
        <title>Genome assembly and annotation for red clover (Trifolium pratense; Fabaceae).</title>
        <authorList>
            <person name="Istvanek J."/>
            <person name="Jaros M."/>
            <person name="Krenek A."/>
            <person name="Repkova J."/>
        </authorList>
    </citation>
    <scope>NUCLEOTIDE SEQUENCE [LARGE SCALE GENOMIC DNA]</scope>
    <source>
        <strain evidence="2">cv. Tatra</strain>
        <tissue evidence="1">Young leaves</tissue>
    </source>
</reference>